<keyword evidence="13" id="KW-1185">Reference proteome</keyword>
<dbReference type="SUPFAM" id="SSF81345">
    <property type="entry name" value="ABC transporter involved in vitamin B12 uptake, BtuC"/>
    <property type="match status" value="1"/>
</dbReference>
<dbReference type="InterPro" id="IPR000522">
    <property type="entry name" value="ABC_transptr_permease_BtuC"/>
</dbReference>
<evidence type="ECO:0000313" key="13">
    <source>
        <dbReference type="Proteomes" id="UP000029859"/>
    </source>
</evidence>
<evidence type="ECO:0000256" key="2">
    <source>
        <dbReference type="ARBA" id="ARBA00007935"/>
    </source>
</evidence>
<evidence type="ECO:0000256" key="8">
    <source>
        <dbReference type="ARBA" id="ARBA00053891"/>
    </source>
</evidence>
<accession>A0A099T1X1</accession>
<comment type="function">
    <text evidence="8">Required for corrinoid utilization. Probably part of the ABC transporter complex BtuCDF involved in cobalamin (vitamin B12) import. Probably involved in the translocation of the substrate across the membrane.</text>
</comment>
<evidence type="ECO:0000256" key="9">
    <source>
        <dbReference type="ARBA" id="ARBA00064420"/>
    </source>
</evidence>
<feature type="transmembrane region" description="Helical" evidence="11">
    <location>
        <begin position="246"/>
        <end position="273"/>
    </location>
</feature>
<dbReference type="EMBL" id="JRHO01000014">
    <property type="protein sequence ID" value="KGK98118.1"/>
    <property type="molecule type" value="Genomic_DNA"/>
</dbReference>
<protein>
    <recommendedName>
        <fullName evidence="10">Cobalamin import system permease protein BtuC</fullName>
    </recommendedName>
</protein>
<feature type="transmembrane region" description="Helical" evidence="11">
    <location>
        <begin position="76"/>
        <end position="97"/>
    </location>
</feature>
<comment type="subunit">
    <text evidence="9">The complex is composed of two ATP-binding proteins (BtuD), two transmembrane proteins (BtuC) and a solute-binding protein (BtuF).</text>
</comment>
<evidence type="ECO:0000256" key="1">
    <source>
        <dbReference type="ARBA" id="ARBA00004651"/>
    </source>
</evidence>
<feature type="transmembrane region" description="Helical" evidence="11">
    <location>
        <begin position="199"/>
        <end position="216"/>
    </location>
</feature>
<keyword evidence="3" id="KW-0813">Transport</keyword>
<name>A0A099T1X1_METMT</name>
<dbReference type="FunFam" id="1.10.3470.10:FF:000001">
    <property type="entry name" value="Vitamin B12 ABC transporter permease BtuC"/>
    <property type="match status" value="1"/>
</dbReference>
<dbReference type="AlphaFoldDB" id="A0A099T1X1"/>
<feature type="transmembrane region" description="Helical" evidence="11">
    <location>
        <begin position="314"/>
        <end position="332"/>
    </location>
</feature>
<keyword evidence="6 11" id="KW-1133">Transmembrane helix</keyword>
<comment type="similarity">
    <text evidence="2">Belongs to the binding-protein-dependent transport system permease family. FecCD subfamily.</text>
</comment>
<evidence type="ECO:0000256" key="11">
    <source>
        <dbReference type="SAM" id="Phobius"/>
    </source>
</evidence>
<dbReference type="PANTHER" id="PTHR30472:SF25">
    <property type="entry name" value="ABC TRANSPORTER PERMEASE PROTEIN MJ0876-RELATED"/>
    <property type="match status" value="1"/>
</dbReference>
<dbReference type="OrthoDB" id="57034at2157"/>
<dbReference type="RefSeq" id="WP_048195391.1">
    <property type="nucleotide sequence ID" value="NZ_CAAGSM010000001.1"/>
</dbReference>
<evidence type="ECO:0000256" key="4">
    <source>
        <dbReference type="ARBA" id="ARBA00022475"/>
    </source>
</evidence>
<evidence type="ECO:0000256" key="3">
    <source>
        <dbReference type="ARBA" id="ARBA00022448"/>
    </source>
</evidence>
<evidence type="ECO:0000256" key="5">
    <source>
        <dbReference type="ARBA" id="ARBA00022692"/>
    </source>
</evidence>
<keyword evidence="4" id="KW-1003">Cell membrane</keyword>
<evidence type="ECO:0000313" key="12">
    <source>
        <dbReference type="EMBL" id="KGK98118.1"/>
    </source>
</evidence>
<reference evidence="12 13" key="1">
    <citation type="submission" date="2014-09" db="EMBL/GenBank/DDBJ databases">
        <title>Draft genome sequence of an obligately methylotrophic methanogen, Methanococcoides methylutens, isolated from marine sediment.</title>
        <authorList>
            <person name="Guan Y."/>
            <person name="Ngugi D.K."/>
            <person name="Blom J."/>
            <person name="Ali S."/>
            <person name="Ferry J.G."/>
            <person name="Stingl U."/>
        </authorList>
    </citation>
    <scope>NUCLEOTIDE SEQUENCE [LARGE SCALE GENOMIC DNA]</scope>
    <source>
        <strain evidence="12 13">DSM 2657</strain>
    </source>
</reference>
<dbReference type="CDD" id="cd06550">
    <property type="entry name" value="TM_ABC_iron-siderophores_like"/>
    <property type="match status" value="1"/>
</dbReference>
<sequence length="341" mass="36800">MARDGRTVMVLLSVLLVAMIASNTAIGSSDISPIDTVKIIVNAIAEKLTLEDILSFEKVWTDSQGTIIMNIRLPRVLLGALVGAALATAGCAMQGLLKNPMADPYIIGMSSGAGLGAALAFALMLPLQLLAFVTAAGSIFIVYNISRIGERVPTETLLLAGIAVGFFLSSVTSFIIFLSQSPHQIIYWLMGGLWTASWNKVKITFLMILVGIFMLYRQSWNLNVMLLGEEQAQCMGVDIEKVKRSVLVFSSLVTAAAVSVSGIIGFVGLIIPHIMRIIVGPDHRILIPTSTLMGAIFLVFSDTIARTILESTDLPVGVVTAFFGAPFFIYLLRKRRKTIYA</sequence>
<dbReference type="Proteomes" id="UP000029859">
    <property type="component" value="Unassembled WGS sequence"/>
</dbReference>
<evidence type="ECO:0000256" key="6">
    <source>
        <dbReference type="ARBA" id="ARBA00022989"/>
    </source>
</evidence>
<dbReference type="GO" id="GO:0033214">
    <property type="term" value="P:siderophore-iron import into cell"/>
    <property type="evidence" value="ECO:0007669"/>
    <property type="project" value="TreeGrafter"/>
</dbReference>
<keyword evidence="7 11" id="KW-0472">Membrane</keyword>
<dbReference type="Pfam" id="PF01032">
    <property type="entry name" value="FecCD"/>
    <property type="match status" value="1"/>
</dbReference>
<dbReference type="PANTHER" id="PTHR30472">
    <property type="entry name" value="FERRIC ENTEROBACTIN TRANSPORT SYSTEM PERMEASE PROTEIN"/>
    <property type="match status" value="1"/>
</dbReference>
<feature type="transmembrane region" description="Helical" evidence="11">
    <location>
        <begin position="157"/>
        <end position="178"/>
    </location>
</feature>
<gene>
    <name evidence="12" type="ORF">LI82_10340</name>
</gene>
<feature type="transmembrane region" description="Helical" evidence="11">
    <location>
        <begin position="118"/>
        <end position="145"/>
    </location>
</feature>
<organism evidence="12 13">
    <name type="scientific">Methanococcoides methylutens</name>
    <dbReference type="NCBI Taxonomy" id="2226"/>
    <lineage>
        <taxon>Archaea</taxon>
        <taxon>Methanobacteriati</taxon>
        <taxon>Methanobacteriota</taxon>
        <taxon>Stenosarchaea group</taxon>
        <taxon>Methanomicrobia</taxon>
        <taxon>Methanosarcinales</taxon>
        <taxon>Methanosarcinaceae</taxon>
        <taxon>Methanococcoides</taxon>
    </lineage>
</organism>
<comment type="subcellular location">
    <subcellularLocation>
        <location evidence="1">Cell membrane</location>
        <topology evidence="1">Multi-pass membrane protein</topology>
    </subcellularLocation>
</comment>
<dbReference type="InterPro" id="IPR037294">
    <property type="entry name" value="ABC_BtuC-like"/>
</dbReference>
<dbReference type="GO" id="GO:0022857">
    <property type="term" value="F:transmembrane transporter activity"/>
    <property type="evidence" value="ECO:0007669"/>
    <property type="project" value="InterPro"/>
</dbReference>
<evidence type="ECO:0000256" key="10">
    <source>
        <dbReference type="ARBA" id="ARBA00071366"/>
    </source>
</evidence>
<evidence type="ECO:0000256" key="7">
    <source>
        <dbReference type="ARBA" id="ARBA00023136"/>
    </source>
</evidence>
<dbReference type="GO" id="GO:0005886">
    <property type="term" value="C:plasma membrane"/>
    <property type="evidence" value="ECO:0007669"/>
    <property type="project" value="UniProtKB-SubCell"/>
</dbReference>
<keyword evidence="5 11" id="KW-0812">Transmembrane</keyword>
<comment type="caution">
    <text evidence="12">The sequence shown here is derived from an EMBL/GenBank/DDBJ whole genome shotgun (WGS) entry which is preliminary data.</text>
</comment>
<dbReference type="Gene3D" id="1.10.3470.10">
    <property type="entry name" value="ABC transporter involved in vitamin B12 uptake, BtuC"/>
    <property type="match status" value="1"/>
</dbReference>
<proteinExistence type="inferred from homology"/>